<dbReference type="GO" id="GO:0050660">
    <property type="term" value="F:flavin adenine dinucleotide binding"/>
    <property type="evidence" value="ECO:0007669"/>
    <property type="project" value="InterPro"/>
</dbReference>
<dbReference type="EMBL" id="CARXXK010001328">
    <property type="protein sequence ID" value="CAI6375434.1"/>
    <property type="molecule type" value="Genomic_DNA"/>
</dbReference>
<dbReference type="Proteomes" id="UP001160148">
    <property type="component" value="Unassembled WGS sequence"/>
</dbReference>
<dbReference type="GO" id="GO:0016614">
    <property type="term" value="F:oxidoreductase activity, acting on CH-OH group of donors"/>
    <property type="evidence" value="ECO:0007669"/>
    <property type="project" value="InterPro"/>
</dbReference>
<dbReference type="PANTHER" id="PTHR11552">
    <property type="entry name" value="GLUCOSE-METHANOL-CHOLINE GMC OXIDOREDUCTASE"/>
    <property type="match status" value="1"/>
</dbReference>
<organism evidence="4 5">
    <name type="scientific">Macrosiphum euphorbiae</name>
    <name type="common">potato aphid</name>
    <dbReference type="NCBI Taxonomy" id="13131"/>
    <lineage>
        <taxon>Eukaryota</taxon>
        <taxon>Metazoa</taxon>
        <taxon>Ecdysozoa</taxon>
        <taxon>Arthropoda</taxon>
        <taxon>Hexapoda</taxon>
        <taxon>Insecta</taxon>
        <taxon>Pterygota</taxon>
        <taxon>Neoptera</taxon>
        <taxon>Paraneoptera</taxon>
        <taxon>Hemiptera</taxon>
        <taxon>Sternorrhyncha</taxon>
        <taxon>Aphidomorpha</taxon>
        <taxon>Aphidoidea</taxon>
        <taxon>Aphididae</taxon>
        <taxon>Macrosiphini</taxon>
        <taxon>Macrosiphum</taxon>
    </lineage>
</organism>
<dbReference type="InterPro" id="IPR007867">
    <property type="entry name" value="GMC_OxRtase_C"/>
</dbReference>
<feature type="domain" description="Glucose-methanol-choline oxidoreductase C-terminal" evidence="3">
    <location>
        <begin position="2"/>
        <end position="63"/>
    </location>
</feature>
<accession>A0AAV0Y3F0</accession>
<proteinExistence type="inferred from homology"/>
<keyword evidence="5" id="KW-1185">Reference proteome</keyword>
<dbReference type="AlphaFoldDB" id="A0AAV0Y3F0"/>
<dbReference type="Gene3D" id="3.50.50.60">
    <property type="entry name" value="FAD/NAD(P)-binding domain"/>
    <property type="match status" value="1"/>
</dbReference>
<feature type="compositionally biased region" description="Polar residues" evidence="2">
    <location>
        <begin position="1"/>
        <end position="12"/>
    </location>
</feature>
<gene>
    <name evidence="4" type="ORF">MEUPH1_LOCUS28934</name>
</gene>
<protein>
    <recommendedName>
        <fullName evidence="3">Glucose-methanol-choline oxidoreductase C-terminal domain-containing protein</fullName>
    </recommendedName>
</protein>
<feature type="region of interest" description="Disordered" evidence="2">
    <location>
        <begin position="1"/>
        <end position="24"/>
    </location>
</feature>
<evidence type="ECO:0000313" key="4">
    <source>
        <dbReference type="EMBL" id="CAI6375434.1"/>
    </source>
</evidence>
<name>A0AAV0Y3F0_9HEMI</name>
<sequence>MRRNTGPENHQAGSCRMGPPSDPGAVVDAELRLHGVDRLRVVDASVMPAVTSENTNALVVMIAEKASFMIKARWVGRKPWSKW</sequence>
<dbReference type="PANTHER" id="PTHR11552:SF217">
    <property type="entry name" value="GLUCOSE DEHYDROGENASE [FAD, QUINONE]"/>
    <property type="match status" value="1"/>
</dbReference>
<dbReference type="InterPro" id="IPR012132">
    <property type="entry name" value="GMC_OxRdtase"/>
</dbReference>
<evidence type="ECO:0000256" key="1">
    <source>
        <dbReference type="ARBA" id="ARBA00010790"/>
    </source>
</evidence>
<dbReference type="InterPro" id="IPR036188">
    <property type="entry name" value="FAD/NAD-bd_sf"/>
</dbReference>
<dbReference type="SUPFAM" id="SSF51905">
    <property type="entry name" value="FAD/NAD(P)-binding domain"/>
    <property type="match status" value="1"/>
</dbReference>
<comment type="caution">
    <text evidence="4">The sequence shown here is derived from an EMBL/GenBank/DDBJ whole genome shotgun (WGS) entry which is preliminary data.</text>
</comment>
<reference evidence="4 5" key="1">
    <citation type="submission" date="2023-01" db="EMBL/GenBank/DDBJ databases">
        <authorList>
            <person name="Whitehead M."/>
        </authorList>
    </citation>
    <scope>NUCLEOTIDE SEQUENCE [LARGE SCALE GENOMIC DNA]</scope>
</reference>
<evidence type="ECO:0000259" key="3">
    <source>
        <dbReference type="Pfam" id="PF05199"/>
    </source>
</evidence>
<comment type="similarity">
    <text evidence="1">Belongs to the GMC oxidoreductase family.</text>
</comment>
<evidence type="ECO:0000313" key="5">
    <source>
        <dbReference type="Proteomes" id="UP001160148"/>
    </source>
</evidence>
<dbReference type="Pfam" id="PF05199">
    <property type="entry name" value="GMC_oxred_C"/>
    <property type="match status" value="1"/>
</dbReference>
<evidence type="ECO:0000256" key="2">
    <source>
        <dbReference type="SAM" id="MobiDB-lite"/>
    </source>
</evidence>